<sequence>MTFFVTTPLPEIGDTDAGITVSVDVLTVEGAAAGAGFAVAAVEGAADGFVVAALEGAAAGFAVDAFEGEADGFAVTSFEEAVAGFAFEGAADGFDAAAAVFPETEADFLSYVT</sequence>
<evidence type="ECO:0000313" key="2">
    <source>
        <dbReference type="Proteomes" id="UP000606653"/>
    </source>
</evidence>
<dbReference type="Proteomes" id="UP000606653">
    <property type="component" value="Unassembled WGS sequence"/>
</dbReference>
<reference evidence="2" key="1">
    <citation type="journal article" date="2019" name="Int. J. Syst. Evol. Microbiol.">
        <title>The Global Catalogue of Microorganisms (GCM) 10K type strain sequencing project: providing services to taxonomists for standard genome sequencing and annotation.</title>
        <authorList>
            <consortium name="The Broad Institute Genomics Platform"/>
            <consortium name="The Broad Institute Genome Sequencing Center for Infectious Disease"/>
            <person name="Wu L."/>
            <person name="Ma J."/>
        </authorList>
    </citation>
    <scope>NUCLEOTIDE SEQUENCE [LARGE SCALE GENOMIC DNA]</scope>
    <source>
        <strain evidence="2">CGMCC 1.6964</strain>
    </source>
</reference>
<comment type="caution">
    <text evidence="1">The sequence shown here is derived from an EMBL/GenBank/DDBJ whole genome shotgun (WGS) entry which is preliminary data.</text>
</comment>
<gene>
    <name evidence="1" type="ORF">GCM10010969_07760</name>
</gene>
<dbReference type="EMBL" id="BMLN01000002">
    <property type="protein sequence ID" value="GGN93727.1"/>
    <property type="molecule type" value="Genomic_DNA"/>
</dbReference>
<protein>
    <submittedName>
        <fullName evidence="1">Uncharacterized protein</fullName>
    </submittedName>
</protein>
<keyword evidence="2" id="KW-1185">Reference proteome</keyword>
<evidence type="ECO:0000313" key="1">
    <source>
        <dbReference type="EMBL" id="GGN93727.1"/>
    </source>
</evidence>
<organism evidence="1 2">
    <name type="scientific">Saccharibacillus kuerlensis</name>
    <dbReference type="NCBI Taxonomy" id="459527"/>
    <lineage>
        <taxon>Bacteria</taxon>
        <taxon>Bacillati</taxon>
        <taxon>Bacillota</taxon>
        <taxon>Bacilli</taxon>
        <taxon>Bacillales</taxon>
        <taxon>Paenibacillaceae</taxon>
        <taxon>Saccharibacillus</taxon>
    </lineage>
</organism>
<proteinExistence type="predicted"/>
<accession>A0ABQ2KV37</accession>
<name>A0ABQ2KV37_9BACL</name>